<evidence type="ECO:0008006" key="4">
    <source>
        <dbReference type="Google" id="ProtNLM"/>
    </source>
</evidence>
<keyword evidence="1" id="KW-0732">Signal</keyword>
<dbReference type="AlphaFoldDB" id="A0A2H9TJY7"/>
<dbReference type="Proteomes" id="UP000240830">
    <property type="component" value="Unassembled WGS sequence"/>
</dbReference>
<keyword evidence="3" id="KW-1185">Reference proteome</keyword>
<dbReference type="SUPFAM" id="SSF56436">
    <property type="entry name" value="C-type lectin-like"/>
    <property type="match status" value="1"/>
</dbReference>
<feature type="chain" id="PRO_5014134640" description="C-type lectin domain-containing protein" evidence="1">
    <location>
        <begin position="16"/>
        <end position="206"/>
    </location>
</feature>
<name>A0A2H9TJY7_9FUNG</name>
<dbReference type="OrthoDB" id="10606559at2759"/>
<accession>A0A2H9TJY7</accession>
<evidence type="ECO:0000313" key="2">
    <source>
        <dbReference type="EMBL" id="PJF18048.1"/>
    </source>
</evidence>
<feature type="signal peptide" evidence="1">
    <location>
        <begin position="1"/>
        <end position="15"/>
    </location>
</feature>
<dbReference type="InterPro" id="IPR016187">
    <property type="entry name" value="CTDL_fold"/>
</dbReference>
<evidence type="ECO:0000256" key="1">
    <source>
        <dbReference type="SAM" id="SignalP"/>
    </source>
</evidence>
<reference evidence="2 3" key="1">
    <citation type="submission" date="2016-10" db="EMBL/GenBank/DDBJ databases">
        <title>The genome of Paramicrosporidium saccamoebae is the missing link in understanding Cryptomycota and Microsporidia evolution.</title>
        <authorList>
            <person name="Quandt C.A."/>
            <person name="Beaudet D."/>
            <person name="Corsaro D."/>
            <person name="Michel R."/>
            <person name="Corradi N."/>
            <person name="James T."/>
        </authorList>
    </citation>
    <scope>NUCLEOTIDE SEQUENCE [LARGE SCALE GENOMIC DNA]</scope>
    <source>
        <strain evidence="2 3">KSL3</strain>
    </source>
</reference>
<organism evidence="2 3">
    <name type="scientific">Paramicrosporidium saccamoebae</name>
    <dbReference type="NCBI Taxonomy" id="1246581"/>
    <lineage>
        <taxon>Eukaryota</taxon>
        <taxon>Fungi</taxon>
        <taxon>Fungi incertae sedis</taxon>
        <taxon>Cryptomycota</taxon>
        <taxon>Cryptomycota incertae sedis</taxon>
        <taxon>Paramicrosporidium</taxon>
    </lineage>
</organism>
<proteinExistence type="predicted"/>
<gene>
    <name evidence="2" type="ORF">PSACC_02125</name>
</gene>
<protein>
    <recommendedName>
        <fullName evidence="4">C-type lectin domain-containing protein</fullName>
    </recommendedName>
</protein>
<comment type="caution">
    <text evidence="2">The sequence shown here is derived from an EMBL/GenBank/DDBJ whole genome shotgun (WGS) entry which is preliminary data.</text>
</comment>
<dbReference type="EMBL" id="MTSL01000146">
    <property type="protein sequence ID" value="PJF18048.1"/>
    <property type="molecule type" value="Genomic_DNA"/>
</dbReference>
<sequence length="206" mass="22111">MLLFAALFLFSVVVGEEQITNPYLINPLELHGTTQYLVFHGNLRSNYTYARTRCVALGGDLVDVDTLENLQYLTARIHGPAFISGFLGDHFGDECAAIYPGGAVAIPEHECRSRLDSICEVPVLGTGAIHLGAVRDYLGDKDHELAVLPGTKADFHVVPKGFFRLAADGGNFVVAAKQNGVVTTTINIYGSIATNPVLPCCKCCGL</sequence>
<evidence type="ECO:0000313" key="3">
    <source>
        <dbReference type="Proteomes" id="UP000240830"/>
    </source>
</evidence>